<dbReference type="EMBL" id="JAVSOO010000018">
    <property type="protein sequence ID" value="MDT4286956.1"/>
    <property type="molecule type" value="Genomic_DNA"/>
</dbReference>
<name>A0ABU3IK03_STAHA</name>
<comment type="caution">
    <text evidence="2">The sequence shown here is derived from an EMBL/GenBank/DDBJ whole genome shotgun (WGS) entry which is preliminary data.</text>
</comment>
<dbReference type="RefSeq" id="WP_053015897.1">
    <property type="nucleotide sequence ID" value="NZ_CUCU01000007.1"/>
</dbReference>
<protein>
    <submittedName>
        <fullName evidence="2">Phage portal protein</fullName>
    </submittedName>
</protein>
<proteinExistence type="predicted"/>
<evidence type="ECO:0000313" key="2">
    <source>
        <dbReference type="EMBL" id="MDT4286956.1"/>
    </source>
</evidence>
<dbReference type="InterPro" id="IPR021145">
    <property type="entry name" value="Portal_protein_SPP1_Gp6-like"/>
</dbReference>
<dbReference type="InterPro" id="IPR006428">
    <property type="entry name" value="Portal_SPP1-type"/>
</dbReference>
<dbReference type="NCBIfam" id="TIGR01538">
    <property type="entry name" value="portal_SPP1"/>
    <property type="match status" value="1"/>
</dbReference>
<feature type="region of interest" description="Disordered" evidence="1">
    <location>
        <begin position="443"/>
        <end position="478"/>
    </location>
</feature>
<accession>A0ABU3IK03</accession>
<dbReference type="Proteomes" id="UP001269271">
    <property type="component" value="Unassembled WGS sequence"/>
</dbReference>
<feature type="compositionally biased region" description="Basic and acidic residues" evidence="1">
    <location>
        <begin position="467"/>
        <end position="478"/>
    </location>
</feature>
<keyword evidence="3" id="KW-1185">Reference proteome</keyword>
<evidence type="ECO:0000256" key="1">
    <source>
        <dbReference type="SAM" id="MobiDB-lite"/>
    </source>
</evidence>
<dbReference type="Pfam" id="PF05133">
    <property type="entry name" value="SPP1_portal"/>
    <property type="match status" value="1"/>
</dbReference>
<reference evidence="2 3" key="1">
    <citation type="submission" date="2023-08" db="EMBL/GenBank/DDBJ databases">
        <title>Genomic surveillance of Staphylococcus haemolyticus neonatal outbreak in southern France.</title>
        <authorList>
            <person name="Magnan C."/>
            <person name="Morsli M."/>
            <person name="Thiery B."/>
            <person name="Salipante F."/>
            <person name="Attar J."/>
            <person name="Massimo D.M."/>
            <person name="Ory J."/>
            <person name="Pantel A."/>
            <person name="Lavigne J.-P."/>
        </authorList>
    </citation>
    <scope>NUCLEOTIDE SEQUENCE [LARGE SCALE GENOMIC DNA]</scope>
    <source>
        <strain evidence="2 3">NSH026</strain>
    </source>
</reference>
<sequence length="478" mass="55911">MIVIRWPWEKPYYEEITEQLAPKVETQEEMIVRLVQNHQKDIERISTGQRYYDKDNDIYRQKYKYDLDGNLDTDKPDWRITTNYHQNLVDQKVAYLVTNPVSYSCENEKVLDTIHQVLDNRWDNELIDVLTAASNKGVEWVQPYIDENGDFKLFRVPAEQSIPIWTDSKRDTLQAFIRVFKLNDETKVEYWTDTDVTYYVYENGSLINDYYYGENNKQTHFSTGSWGRVPFIPFKNNSEEVSDIWQYKTIIDAIDKRLSDTQNMFDESAELIYILRGYEGEDLKEFMQGLKYYKAINVDSEGGVETIQVEVPVASTKEYLDMMRQNIMEFGQGVDFQTDKFGAAPSGIALKFLYGNLDLKANKLKNKATVAIQELIEFIVDFYKLKIDPKDIEITFSLNRMMNDLESSQIAVQSTGILSKETIVKHHPWVDDPTAELERIDQEQMEYNRQLPDIDDGGAVNGEQEQPEQKQSEDKQPE</sequence>
<organism evidence="2 3">
    <name type="scientific">Staphylococcus haemolyticus</name>
    <dbReference type="NCBI Taxonomy" id="1283"/>
    <lineage>
        <taxon>Bacteria</taxon>
        <taxon>Bacillati</taxon>
        <taxon>Bacillota</taxon>
        <taxon>Bacilli</taxon>
        <taxon>Bacillales</taxon>
        <taxon>Staphylococcaceae</taxon>
        <taxon>Staphylococcus</taxon>
    </lineage>
</organism>
<gene>
    <name evidence="2" type="ORF">RO950_07970</name>
</gene>
<evidence type="ECO:0000313" key="3">
    <source>
        <dbReference type="Proteomes" id="UP001269271"/>
    </source>
</evidence>